<feature type="region of interest" description="Disordered" evidence="5">
    <location>
        <begin position="331"/>
        <end position="370"/>
    </location>
</feature>
<feature type="compositionally biased region" description="Low complexity" evidence="5">
    <location>
        <begin position="214"/>
        <end position="231"/>
    </location>
</feature>
<feature type="transmembrane region" description="Helical" evidence="6">
    <location>
        <begin position="123"/>
        <end position="144"/>
    </location>
</feature>
<evidence type="ECO:0000256" key="1">
    <source>
        <dbReference type="ARBA" id="ARBA00004167"/>
    </source>
</evidence>
<feature type="region of interest" description="Disordered" evidence="5">
    <location>
        <begin position="1"/>
        <end position="82"/>
    </location>
</feature>
<evidence type="ECO:0000256" key="2">
    <source>
        <dbReference type="ARBA" id="ARBA00022692"/>
    </source>
</evidence>
<sequence>MAKQSDSKKQTVPISGAPRSVSDATRFTATTPHASSKHAAAKLQTPIRKAPPSSPGIAGAGAAAAAATPTPTPTPTPGGMIETPEQKVARLRAAHQKAKLAQVSKLDQVIDLGRKTFDRAHRVTVLSLVGFTAIAGLVTVYTAVDMMTYNKKRKAEWIEAQRKLEADSLDAARLAYMTGKATEEQIALVEEQLEKERRAGTASSFFEKMPPILAPASSSSSSSSASAADQSSTRKPSVTESVSWPAESTPSDASKDSKPEEKSKSAGGVWAWLTSNLKREEEGDSAPLTSERRLGWESLSEEDDGAGVRDSDLVRAVEGKKQYLRQKAAEAFEREKENERKGGPLDQVGLDQNKTAAAEAEKPKNKWWSW</sequence>
<name>A0AAV9HSL4_9PEZI</name>
<keyword evidence="2 6" id="KW-0812">Transmembrane</keyword>
<evidence type="ECO:0000256" key="6">
    <source>
        <dbReference type="SAM" id="Phobius"/>
    </source>
</evidence>
<dbReference type="InterPro" id="IPR029208">
    <property type="entry name" value="COX14"/>
</dbReference>
<gene>
    <name evidence="7" type="ORF">QBC42DRAFT_268911</name>
</gene>
<dbReference type="AlphaFoldDB" id="A0AAV9HSL4"/>
<feature type="compositionally biased region" description="Polar residues" evidence="5">
    <location>
        <begin position="22"/>
        <end position="34"/>
    </location>
</feature>
<evidence type="ECO:0000256" key="5">
    <source>
        <dbReference type="SAM" id="MobiDB-lite"/>
    </source>
</evidence>
<dbReference type="GO" id="GO:0016020">
    <property type="term" value="C:membrane"/>
    <property type="evidence" value="ECO:0007669"/>
    <property type="project" value="UniProtKB-SubCell"/>
</dbReference>
<keyword evidence="3 6" id="KW-1133">Transmembrane helix</keyword>
<accession>A0AAV9HSL4</accession>
<reference evidence="7" key="1">
    <citation type="journal article" date="2023" name="Mol. Phylogenet. Evol.">
        <title>Genome-scale phylogeny and comparative genomics of the fungal order Sordariales.</title>
        <authorList>
            <person name="Hensen N."/>
            <person name="Bonometti L."/>
            <person name="Westerberg I."/>
            <person name="Brannstrom I.O."/>
            <person name="Guillou S."/>
            <person name="Cros-Aarteil S."/>
            <person name="Calhoun S."/>
            <person name="Haridas S."/>
            <person name="Kuo A."/>
            <person name="Mondo S."/>
            <person name="Pangilinan J."/>
            <person name="Riley R."/>
            <person name="LaButti K."/>
            <person name="Andreopoulos B."/>
            <person name="Lipzen A."/>
            <person name="Chen C."/>
            <person name="Yan M."/>
            <person name="Daum C."/>
            <person name="Ng V."/>
            <person name="Clum A."/>
            <person name="Steindorff A."/>
            <person name="Ohm R.A."/>
            <person name="Martin F."/>
            <person name="Silar P."/>
            <person name="Natvig D.O."/>
            <person name="Lalanne C."/>
            <person name="Gautier V."/>
            <person name="Ament-Velasquez S.L."/>
            <person name="Kruys A."/>
            <person name="Hutchinson M.I."/>
            <person name="Powell A.J."/>
            <person name="Barry K."/>
            <person name="Miller A.N."/>
            <person name="Grigoriev I.V."/>
            <person name="Debuchy R."/>
            <person name="Gladieux P."/>
            <person name="Hiltunen Thoren M."/>
            <person name="Johannesson H."/>
        </authorList>
    </citation>
    <scope>NUCLEOTIDE SEQUENCE</scope>
    <source>
        <strain evidence="7">PSN324</strain>
    </source>
</reference>
<dbReference type="Proteomes" id="UP001321749">
    <property type="component" value="Unassembled WGS sequence"/>
</dbReference>
<feature type="compositionally biased region" description="Basic and acidic residues" evidence="5">
    <location>
        <begin position="253"/>
        <end position="264"/>
    </location>
</feature>
<evidence type="ECO:0000313" key="8">
    <source>
        <dbReference type="Proteomes" id="UP001321749"/>
    </source>
</evidence>
<evidence type="ECO:0000313" key="7">
    <source>
        <dbReference type="EMBL" id="KAK4461976.1"/>
    </source>
</evidence>
<dbReference type="EMBL" id="MU864980">
    <property type="protein sequence ID" value="KAK4461976.1"/>
    <property type="molecule type" value="Genomic_DNA"/>
</dbReference>
<keyword evidence="8" id="KW-1185">Reference proteome</keyword>
<comment type="caution">
    <text evidence="7">The sequence shown here is derived from an EMBL/GenBank/DDBJ whole genome shotgun (WGS) entry which is preliminary data.</text>
</comment>
<dbReference type="Pfam" id="PF14880">
    <property type="entry name" value="COX14"/>
    <property type="match status" value="1"/>
</dbReference>
<evidence type="ECO:0000256" key="4">
    <source>
        <dbReference type="ARBA" id="ARBA00023136"/>
    </source>
</evidence>
<keyword evidence="4 6" id="KW-0472">Membrane</keyword>
<organism evidence="7 8">
    <name type="scientific">Cladorrhinum samala</name>
    <dbReference type="NCBI Taxonomy" id="585594"/>
    <lineage>
        <taxon>Eukaryota</taxon>
        <taxon>Fungi</taxon>
        <taxon>Dikarya</taxon>
        <taxon>Ascomycota</taxon>
        <taxon>Pezizomycotina</taxon>
        <taxon>Sordariomycetes</taxon>
        <taxon>Sordariomycetidae</taxon>
        <taxon>Sordariales</taxon>
        <taxon>Podosporaceae</taxon>
        <taxon>Cladorrhinum</taxon>
    </lineage>
</organism>
<comment type="subcellular location">
    <subcellularLocation>
        <location evidence="1">Membrane</location>
        <topology evidence="1">Single-pass membrane protein</topology>
    </subcellularLocation>
</comment>
<protein>
    <submittedName>
        <fullName evidence="7">Cytochrome oxidase c assembly-domain-containing protein</fullName>
    </submittedName>
</protein>
<reference evidence="7" key="2">
    <citation type="submission" date="2023-06" db="EMBL/GenBank/DDBJ databases">
        <authorList>
            <consortium name="Lawrence Berkeley National Laboratory"/>
            <person name="Mondo S.J."/>
            <person name="Hensen N."/>
            <person name="Bonometti L."/>
            <person name="Westerberg I."/>
            <person name="Brannstrom I.O."/>
            <person name="Guillou S."/>
            <person name="Cros-Aarteil S."/>
            <person name="Calhoun S."/>
            <person name="Haridas S."/>
            <person name="Kuo A."/>
            <person name="Pangilinan J."/>
            <person name="Riley R."/>
            <person name="Labutti K."/>
            <person name="Andreopoulos B."/>
            <person name="Lipzen A."/>
            <person name="Chen C."/>
            <person name="Yanf M."/>
            <person name="Daum C."/>
            <person name="Ng V."/>
            <person name="Clum A."/>
            <person name="Steindorff A."/>
            <person name="Ohm R."/>
            <person name="Martin F."/>
            <person name="Silar P."/>
            <person name="Natvig D."/>
            <person name="Lalanne C."/>
            <person name="Gautier V."/>
            <person name="Ament-Velasquez S.L."/>
            <person name="Kruys A."/>
            <person name="Hutchinson M.I."/>
            <person name="Powell A.J."/>
            <person name="Barry K."/>
            <person name="Miller A.N."/>
            <person name="Grigoriev I.V."/>
            <person name="Debuchy R."/>
            <person name="Gladieux P."/>
            <person name="Thoren M.H."/>
            <person name="Johannesson H."/>
        </authorList>
    </citation>
    <scope>NUCLEOTIDE SEQUENCE</scope>
    <source>
        <strain evidence="7">PSN324</strain>
    </source>
</reference>
<feature type="compositionally biased region" description="Low complexity" evidence="5">
    <location>
        <begin position="55"/>
        <end position="69"/>
    </location>
</feature>
<proteinExistence type="predicted"/>
<evidence type="ECO:0000256" key="3">
    <source>
        <dbReference type="ARBA" id="ARBA00022989"/>
    </source>
</evidence>
<feature type="compositionally biased region" description="Basic and acidic residues" evidence="5">
    <location>
        <begin position="331"/>
        <end position="343"/>
    </location>
</feature>
<feature type="compositionally biased region" description="Polar residues" evidence="5">
    <location>
        <begin position="233"/>
        <end position="250"/>
    </location>
</feature>
<feature type="region of interest" description="Disordered" evidence="5">
    <location>
        <begin position="200"/>
        <end position="310"/>
    </location>
</feature>